<feature type="binding site" evidence="11">
    <location>
        <position position="265"/>
    </location>
    <ligand>
        <name>uracil</name>
        <dbReference type="ChEBI" id="CHEBI:17568"/>
    </ligand>
</feature>
<evidence type="ECO:0000313" key="14">
    <source>
        <dbReference type="Proteomes" id="UP000199161"/>
    </source>
</evidence>
<dbReference type="UniPathway" id="UPA00574">
    <property type="reaction ID" value="UER00636"/>
</dbReference>
<evidence type="ECO:0000256" key="7">
    <source>
        <dbReference type="ARBA" id="ARBA00022741"/>
    </source>
</evidence>
<evidence type="ECO:0000256" key="9">
    <source>
        <dbReference type="ARBA" id="ARBA00023134"/>
    </source>
</evidence>
<dbReference type="Pfam" id="PF14681">
    <property type="entry name" value="UPRTase"/>
    <property type="match status" value="1"/>
</dbReference>
<feature type="binding site" evidence="11">
    <location>
        <position position="166"/>
    </location>
    <ligand>
        <name>5-phospho-alpha-D-ribose 1-diphosphate</name>
        <dbReference type="ChEBI" id="CHEBI:58017"/>
    </ligand>
</feature>
<keyword evidence="14" id="KW-1185">Reference proteome</keyword>
<dbReference type="InterPro" id="IPR000836">
    <property type="entry name" value="PRTase_dom"/>
</dbReference>
<evidence type="ECO:0000256" key="1">
    <source>
        <dbReference type="ARBA" id="ARBA00005180"/>
    </source>
</evidence>
<evidence type="ECO:0000259" key="12">
    <source>
        <dbReference type="Pfam" id="PF14681"/>
    </source>
</evidence>
<keyword evidence="4 11" id="KW-0021">Allosteric enzyme</keyword>
<dbReference type="Gene3D" id="3.40.50.2020">
    <property type="match status" value="1"/>
</dbReference>
<dbReference type="GO" id="GO:0006223">
    <property type="term" value="P:uracil salvage"/>
    <property type="evidence" value="ECO:0007669"/>
    <property type="project" value="InterPro"/>
</dbReference>
<dbReference type="Proteomes" id="UP000199161">
    <property type="component" value="Unassembled WGS sequence"/>
</dbReference>
<feature type="binding site" evidence="11">
    <location>
        <begin position="270"/>
        <end position="272"/>
    </location>
    <ligand>
        <name>uracil</name>
        <dbReference type="ChEBI" id="CHEBI:17568"/>
    </ligand>
</feature>
<evidence type="ECO:0000256" key="10">
    <source>
        <dbReference type="ARBA" id="ARBA00031082"/>
    </source>
</evidence>
<feature type="domain" description="Phosphoribosyltransferase" evidence="12">
    <location>
        <begin position="67"/>
        <end position="279"/>
    </location>
</feature>
<dbReference type="GO" id="GO:0044206">
    <property type="term" value="P:UMP salvage"/>
    <property type="evidence" value="ECO:0007669"/>
    <property type="project" value="UniProtKB-UniRule"/>
</dbReference>
<keyword evidence="9 11" id="KW-0342">GTP-binding</keyword>
<name>A0A1I1GVZ0_NATHA</name>
<organism evidence="13 14">
    <name type="scientific">Natronobacterium haloterrestre</name>
    <name type="common">Halobiforma haloterrestris</name>
    <dbReference type="NCBI Taxonomy" id="148448"/>
    <lineage>
        <taxon>Archaea</taxon>
        <taxon>Methanobacteriati</taxon>
        <taxon>Methanobacteriota</taxon>
        <taxon>Stenosarchaea group</taxon>
        <taxon>Halobacteria</taxon>
        <taxon>Halobacteriales</taxon>
        <taxon>Natrialbaceae</taxon>
        <taxon>Natronobacterium</taxon>
    </lineage>
</organism>
<dbReference type="SUPFAM" id="SSF53271">
    <property type="entry name" value="PRTase-like"/>
    <property type="match status" value="1"/>
</dbReference>
<dbReference type="AlphaFoldDB" id="A0A1I1GVZ0"/>
<comment type="similarity">
    <text evidence="2 11">Belongs to the UPRTase family.</text>
</comment>
<evidence type="ECO:0000256" key="3">
    <source>
        <dbReference type="ARBA" id="ARBA00011894"/>
    </source>
</evidence>
<comment type="activity regulation">
    <text evidence="11">Allosterically activated by GTP.</text>
</comment>
<proteinExistence type="inferred from homology"/>
<evidence type="ECO:0000256" key="11">
    <source>
        <dbReference type="HAMAP-Rule" id="MF_01218"/>
    </source>
</evidence>
<dbReference type="GO" id="GO:0004845">
    <property type="term" value="F:uracil phosphoribosyltransferase activity"/>
    <property type="evidence" value="ECO:0007669"/>
    <property type="project" value="UniProtKB-UniRule"/>
</dbReference>
<protein>
    <recommendedName>
        <fullName evidence="3 11">Uracil phosphoribosyltransferase</fullName>
        <ecNumber evidence="3 11">2.4.2.9</ecNumber>
    </recommendedName>
    <alternativeName>
        <fullName evidence="10 11">UMP pyrophosphorylase</fullName>
    </alternativeName>
    <alternativeName>
        <fullName evidence="11">UPRTase</fullName>
    </alternativeName>
</protein>
<dbReference type="EMBL" id="FOKW01000005">
    <property type="protein sequence ID" value="SFC16019.1"/>
    <property type="molecule type" value="Genomic_DNA"/>
</dbReference>
<keyword evidence="8 11" id="KW-0460">Magnesium</keyword>
<dbReference type="GO" id="GO:0005525">
    <property type="term" value="F:GTP binding"/>
    <property type="evidence" value="ECO:0007669"/>
    <property type="project" value="UniProtKB-KW"/>
</dbReference>
<evidence type="ECO:0000256" key="8">
    <source>
        <dbReference type="ARBA" id="ARBA00022842"/>
    </source>
</evidence>
<evidence type="ECO:0000313" key="13">
    <source>
        <dbReference type="EMBL" id="SFC16019.1"/>
    </source>
</evidence>
<feature type="binding site" evidence="11">
    <location>
        <position position="271"/>
    </location>
    <ligand>
        <name>5-phospho-alpha-D-ribose 1-diphosphate</name>
        <dbReference type="ChEBI" id="CHEBI:58017"/>
    </ligand>
</feature>
<keyword evidence="7 11" id="KW-0547">Nucleotide-binding</keyword>
<dbReference type="CDD" id="cd06223">
    <property type="entry name" value="PRTases_typeI"/>
    <property type="match status" value="1"/>
</dbReference>
<evidence type="ECO:0000256" key="2">
    <source>
        <dbReference type="ARBA" id="ARBA00009516"/>
    </source>
</evidence>
<dbReference type="EC" id="2.4.2.9" evidence="3 11"/>
<dbReference type="NCBIfam" id="NF001097">
    <property type="entry name" value="PRK00129.1"/>
    <property type="match status" value="1"/>
</dbReference>
<reference evidence="14" key="1">
    <citation type="submission" date="2016-10" db="EMBL/GenBank/DDBJ databases">
        <authorList>
            <person name="Varghese N."/>
            <person name="Submissions S."/>
        </authorList>
    </citation>
    <scope>NUCLEOTIDE SEQUENCE [LARGE SCALE GENOMIC DNA]</scope>
    <source>
        <strain evidence="14">DSM 13078</strain>
    </source>
</reference>
<dbReference type="InterPro" id="IPR029057">
    <property type="entry name" value="PRTase-like"/>
</dbReference>
<comment type="catalytic activity">
    <reaction evidence="11">
        <text>UMP + diphosphate = 5-phospho-alpha-D-ribose 1-diphosphate + uracil</text>
        <dbReference type="Rhea" id="RHEA:13017"/>
        <dbReference type="ChEBI" id="CHEBI:17568"/>
        <dbReference type="ChEBI" id="CHEBI:33019"/>
        <dbReference type="ChEBI" id="CHEBI:57865"/>
        <dbReference type="ChEBI" id="CHEBI:58017"/>
        <dbReference type="EC" id="2.4.2.9"/>
    </reaction>
</comment>
<dbReference type="NCBIfam" id="TIGR01091">
    <property type="entry name" value="upp"/>
    <property type="match status" value="1"/>
</dbReference>
<evidence type="ECO:0000256" key="6">
    <source>
        <dbReference type="ARBA" id="ARBA00022679"/>
    </source>
</evidence>
<dbReference type="HAMAP" id="MF_01218_A">
    <property type="entry name" value="Upp_A"/>
    <property type="match status" value="1"/>
</dbReference>
<feature type="binding site" evidence="11">
    <location>
        <begin position="91"/>
        <end position="95"/>
    </location>
    <ligand>
        <name>GTP</name>
        <dbReference type="ChEBI" id="CHEBI:37565"/>
    </ligand>
</feature>
<dbReference type="InterPro" id="IPR034331">
    <property type="entry name" value="Upp_A"/>
</dbReference>
<sequence length="280" mass="30506">MGRIGINFSADAREPMCSPRAFAVAVAVAGALECDRDSHRRVIDTINYPARASTSMPIEDRDDAYLVTHALAKHTLSQIRDIETEQVSFRKGLVKLGRICGYEIIDGRMETEYVEIETPLEATMGEQVRGLDDVVIINVLRAATPFVEGLLKAFPRARQGVISASRDEEAGRDEDGAFPITVDYVKLPEITEDDTVIIADPMLATGSTMCTVLEHVTESGPDPENLIVLSAVSAPEGLLRIDDEFPEADLLTVSIDEKLDENGFIVPGLGDAGDRAFRTT</sequence>
<comment type="cofactor">
    <cofactor evidence="11">
        <name>Mg(2+)</name>
        <dbReference type="ChEBI" id="CHEBI:18420"/>
    </cofactor>
    <text evidence="11">Binds 1 Mg(2+) ion per subunit. The magnesium is bound as Mg-PRPP.</text>
</comment>
<gene>
    <name evidence="11" type="primary">upp</name>
    <name evidence="13" type="ORF">SAMN05444422_10565</name>
</gene>
<evidence type="ECO:0000256" key="5">
    <source>
        <dbReference type="ARBA" id="ARBA00022676"/>
    </source>
</evidence>
<keyword evidence="6 11" id="KW-0808">Transferase</keyword>
<dbReference type="PANTHER" id="PTHR32315">
    <property type="entry name" value="ADENINE PHOSPHORIBOSYLTRANSFERASE"/>
    <property type="match status" value="1"/>
</dbReference>
<feature type="binding site" evidence="11">
    <location>
        <begin position="200"/>
        <end position="208"/>
    </location>
    <ligand>
        <name>5-phospho-alpha-D-ribose 1-diphosphate</name>
        <dbReference type="ChEBI" id="CHEBI:58017"/>
    </ligand>
</feature>
<feature type="binding site" evidence="11">
    <location>
        <position position="141"/>
    </location>
    <ligand>
        <name>5-phospho-alpha-D-ribose 1-diphosphate</name>
        <dbReference type="ChEBI" id="CHEBI:58017"/>
    </ligand>
</feature>
<dbReference type="GO" id="GO:0000287">
    <property type="term" value="F:magnesium ion binding"/>
    <property type="evidence" value="ECO:0007669"/>
    <property type="project" value="UniProtKB-UniRule"/>
</dbReference>
<comment type="function">
    <text evidence="11">Catalyzes the conversion of uracil and 5-phospho-alpha-D-ribose 1-diphosphate (PRPP) to UMP and diphosphate.</text>
</comment>
<dbReference type="InterPro" id="IPR050054">
    <property type="entry name" value="UPRTase/APRTase"/>
</dbReference>
<keyword evidence="5 11" id="KW-0328">Glycosyltransferase</keyword>
<dbReference type="PANTHER" id="PTHR32315:SF4">
    <property type="entry name" value="URACIL PHOSPHORIBOSYLTRANSFERASE, CHLOROPLASTIC"/>
    <property type="match status" value="1"/>
</dbReference>
<comment type="pathway">
    <text evidence="1 11">Pyrimidine metabolism; UMP biosynthesis via salvage pathway; UMP from uracil: step 1/1.</text>
</comment>
<accession>A0A1I1GVZ0</accession>
<evidence type="ECO:0000256" key="4">
    <source>
        <dbReference type="ARBA" id="ARBA00022533"/>
    </source>
</evidence>
<dbReference type="InterPro" id="IPR005765">
    <property type="entry name" value="UPRT"/>
</dbReference>